<dbReference type="Proteomes" id="UP000249057">
    <property type="component" value="Unassembled WGS sequence"/>
</dbReference>
<reference evidence="1" key="1">
    <citation type="submission" date="2018-02" db="EMBL/GenBank/DDBJ databases">
        <title>The genomes of Aspergillus section Nigri reveals drivers in fungal speciation.</title>
        <authorList>
            <consortium name="DOE Joint Genome Institute"/>
            <person name="Vesth T.C."/>
            <person name="Nybo J."/>
            <person name="Theobald S."/>
            <person name="Brandl J."/>
            <person name="Frisvad J.C."/>
            <person name="Nielsen K.F."/>
            <person name="Lyhne E.K."/>
            <person name="Kogle M.E."/>
            <person name="Kuo A."/>
            <person name="Riley R."/>
            <person name="Clum A."/>
            <person name="Nolan M."/>
            <person name="Lipzen A."/>
            <person name="Salamov A."/>
            <person name="Henrissat B."/>
            <person name="Wiebenga A."/>
            <person name="De vries R.P."/>
            <person name="Grigoriev I.V."/>
            <person name="Mortensen U.H."/>
            <person name="Andersen M.R."/>
            <person name="Baker S.E."/>
        </authorList>
    </citation>
    <scope>NUCLEOTIDE SEQUENCE</scope>
    <source>
        <strain evidence="1">CBS 621.78</strain>
    </source>
</reference>
<protein>
    <submittedName>
        <fullName evidence="1">DUF1766-domain-containing protein</fullName>
    </submittedName>
</protein>
<sequence>MHDKTNQIPRPSSPVPGPALPITPPSSPFKSKTVRDNGLQTPQQSRASRVRRDLEPRTPPTSPHTPPDRRHTGEQEARRATFSAIETLKKCLPVHRKECAAVAESTKTACKITLPARNISQFDEILARISDNLKGGLSEQTLNDLVTLALCHIHKGRPRSTLDKVSRLLFTAPSIDTPSWLVAKVIQSIVPELRATCLSNGHSPYDTTSMVGGRNVHITREILKRVTEPDIFRDDFQLRAYLEVLGESMFCGLHREEEAPGRVAEWFSEIRVICPSIESNPAVHPAKDFRADIAAIKRLEHRRCDLTGYEISPFIHEPPGKSKGIQNIKNALKPKSGPAKGHVYAYEVEGNAGLVKIGYSKNTVQVRLDQHALVCNRLPKKLFPLSESPDREVDHPLLVEALCHAELSRFQTKVDCEACLRKHEEWFNVSPESAIVTLQKWSGWMDRTKSKSNWRQALEKELNLRDTEGLLMEIYDNI</sequence>
<name>A0ACD1GAE3_9EURO</name>
<evidence type="ECO:0000313" key="1">
    <source>
        <dbReference type="EMBL" id="RAH46213.1"/>
    </source>
</evidence>
<evidence type="ECO:0000313" key="2">
    <source>
        <dbReference type="Proteomes" id="UP000249057"/>
    </source>
</evidence>
<proteinExistence type="predicted"/>
<dbReference type="EMBL" id="KZ825339">
    <property type="protein sequence ID" value="RAH46213.1"/>
    <property type="molecule type" value="Genomic_DNA"/>
</dbReference>
<organism evidence="1 2">
    <name type="scientific">Aspergillus brunneoviolaceus CBS 621.78</name>
    <dbReference type="NCBI Taxonomy" id="1450534"/>
    <lineage>
        <taxon>Eukaryota</taxon>
        <taxon>Fungi</taxon>
        <taxon>Dikarya</taxon>
        <taxon>Ascomycota</taxon>
        <taxon>Pezizomycotina</taxon>
        <taxon>Eurotiomycetes</taxon>
        <taxon>Eurotiomycetidae</taxon>
        <taxon>Eurotiales</taxon>
        <taxon>Aspergillaceae</taxon>
        <taxon>Aspergillus</taxon>
        <taxon>Aspergillus subgen. Circumdati</taxon>
    </lineage>
</organism>
<gene>
    <name evidence="1" type="ORF">BO95DRAFT_431470</name>
</gene>
<accession>A0ACD1GAE3</accession>
<keyword evidence="2" id="KW-1185">Reference proteome</keyword>